<reference evidence="1" key="4">
    <citation type="submission" date="2019-03" db="UniProtKB">
        <authorList>
            <consortium name="EnsemblPlants"/>
        </authorList>
    </citation>
    <scope>IDENTIFICATION</scope>
</reference>
<dbReference type="InterPro" id="IPR029064">
    <property type="entry name" value="Ribosomal_eL30-like_sf"/>
</dbReference>
<dbReference type="Gene3D" id="3.30.1330.30">
    <property type="match status" value="1"/>
</dbReference>
<name>A0A453AZB2_AEGTS</name>
<dbReference type="Proteomes" id="UP000015105">
    <property type="component" value="Chromosome 2D"/>
</dbReference>
<dbReference type="AlphaFoldDB" id="A0A453AZB2"/>
<dbReference type="SUPFAM" id="SSF55315">
    <property type="entry name" value="L30e-like"/>
    <property type="match status" value="1"/>
</dbReference>
<reference evidence="2" key="1">
    <citation type="journal article" date="2014" name="Science">
        <title>Ancient hybridizations among the ancestral genomes of bread wheat.</title>
        <authorList>
            <consortium name="International Wheat Genome Sequencing Consortium,"/>
            <person name="Marcussen T."/>
            <person name="Sandve S.R."/>
            <person name="Heier L."/>
            <person name="Spannagl M."/>
            <person name="Pfeifer M."/>
            <person name="Jakobsen K.S."/>
            <person name="Wulff B.B."/>
            <person name="Steuernagel B."/>
            <person name="Mayer K.F."/>
            <person name="Olsen O.A."/>
        </authorList>
    </citation>
    <scope>NUCLEOTIDE SEQUENCE [LARGE SCALE GENOMIC DNA]</scope>
    <source>
        <strain evidence="2">cv. AL8/78</strain>
    </source>
</reference>
<dbReference type="EnsemblPlants" id="AET2Gv20311000.1">
    <property type="protein sequence ID" value="AET2Gv20311000.1"/>
    <property type="gene ID" value="AET2Gv20311000"/>
</dbReference>
<proteinExistence type="predicted"/>
<reference evidence="1" key="3">
    <citation type="journal article" date="2017" name="Nature">
        <title>Genome sequence of the progenitor of the wheat D genome Aegilops tauschii.</title>
        <authorList>
            <person name="Luo M.C."/>
            <person name="Gu Y.Q."/>
            <person name="Puiu D."/>
            <person name="Wang H."/>
            <person name="Twardziok S.O."/>
            <person name="Deal K.R."/>
            <person name="Huo N."/>
            <person name="Zhu T."/>
            <person name="Wang L."/>
            <person name="Wang Y."/>
            <person name="McGuire P.E."/>
            <person name="Liu S."/>
            <person name="Long H."/>
            <person name="Ramasamy R.K."/>
            <person name="Rodriguez J.C."/>
            <person name="Van S.L."/>
            <person name="Yuan L."/>
            <person name="Wang Z."/>
            <person name="Xia Z."/>
            <person name="Xiao L."/>
            <person name="Anderson O.D."/>
            <person name="Ouyang S."/>
            <person name="Liang Y."/>
            <person name="Zimin A.V."/>
            <person name="Pertea G."/>
            <person name="Qi P."/>
            <person name="Bennetzen J.L."/>
            <person name="Dai X."/>
            <person name="Dawson M.W."/>
            <person name="Muller H.G."/>
            <person name="Kugler K."/>
            <person name="Rivarola-Duarte L."/>
            <person name="Spannagl M."/>
            <person name="Mayer K.F.X."/>
            <person name="Lu F.H."/>
            <person name="Bevan M.W."/>
            <person name="Leroy P."/>
            <person name="Li P."/>
            <person name="You F.M."/>
            <person name="Sun Q."/>
            <person name="Liu Z."/>
            <person name="Lyons E."/>
            <person name="Wicker T."/>
            <person name="Salzberg S.L."/>
            <person name="Devos K.M."/>
            <person name="Dvorak J."/>
        </authorList>
    </citation>
    <scope>NUCLEOTIDE SEQUENCE [LARGE SCALE GENOMIC DNA]</scope>
    <source>
        <strain evidence="1">cv. AL8/78</strain>
    </source>
</reference>
<reference evidence="2" key="2">
    <citation type="journal article" date="2017" name="Nat. Plants">
        <title>The Aegilops tauschii genome reveals multiple impacts of transposons.</title>
        <authorList>
            <person name="Zhao G."/>
            <person name="Zou C."/>
            <person name="Li K."/>
            <person name="Wang K."/>
            <person name="Li T."/>
            <person name="Gao L."/>
            <person name="Zhang X."/>
            <person name="Wang H."/>
            <person name="Yang Z."/>
            <person name="Liu X."/>
            <person name="Jiang W."/>
            <person name="Mao L."/>
            <person name="Kong X."/>
            <person name="Jiao Y."/>
            <person name="Jia J."/>
        </authorList>
    </citation>
    <scope>NUCLEOTIDE SEQUENCE [LARGE SCALE GENOMIC DNA]</scope>
    <source>
        <strain evidence="2">cv. AL8/78</strain>
    </source>
</reference>
<dbReference type="STRING" id="200361.A0A453AZB2"/>
<protein>
    <submittedName>
        <fullName evidence="1">Uncharacterized protein</fullName>
    </submittedName>
</protein>
<reference evidence="1" key="5">
    <citation type="journal article" date="2021" name="G3 (Bethesda)">
        <title>Aegilops tauschii genome assembly Aet v5.0 features greater sequence contiguity and improved annotation.</title>
        <authorList>
            <person name="Wang L."/>
            <person name="Zhu T."/>
            <person name="Rodriguez J.C."/>
            <person name="Deal K.R."/>
            <person name="Dubcovsky J."/>
            <person name="McGuire P.E."/>
            <person name="Lux T."/>
            <person name="Spannagl M."/>
            <person name="Mayer K.F.X."/>
            <person name="Baldrich P."/>
            <person name="Meyers B.C."/>
            <person name="Huo N."/>
            <person name="Gu Y.Q."/>
            <person name="Zhou H."/>
            <person name="Devos K.M."/>
            <person name="Bennetzen J.L."/>
            <person name="Unver T."/>
            <person name="Budak H."/>
            <person name="Gulick P.J."/>
            <person name="Galiba G."/>
            <person name="Kalapos B."/>
            <person name="Nelson D.R."/>
            <person name="Li P."/>
            <person name="You F.M."/>
            <person name="Luo M.C."/>
            <person name="Dvorak J."/>
        </authorList>
    </citation>
    <scope>NUCLEOTIDE SEQUENCE [LARGE SCALE GENOMIC DNA]</scope>
    <source>
        <strain evidence="1">cv. AL8/78</strain>
    </source>
</reference>
<dbReference type="PANTHER" id="PTHR47903">
    <property type="entry name" value="OS07G0636400 PROTEIN"/>
    <property type="match status" value="1"/>
</dbReference>
<accession>A0A453AZB2</accession>
<dbReference type="PANTHER" id="PTHR47903:SF2">
    <property type="entry name" value="OS07G0636400 PROTEIN"/>
    <property type="match status" value="1"/>
</dbReference>
<dbReference type="Gramene" id="AET2Gv20311000.1">
    <property type="protein sequence ID" value="AET2Gv20311000.1"/>
    <property type="gene ID" value="AET2Gv20311000"/>
</dbReference>
<organism evidence="1 2">
    <name type="scientific">Aegilops tauschii subsp. strangulata</name>
    <name type="common">Goatgrass</name>
    <dbReference type="NCBI Taxonomy" id="200361"/>
    <lineage>
        <taxon>Eukaryota</taxon>
        <taxon>Viridiplantae</taxon>
        <taxon>Streptophyta</taxon>
        <taxon>Embryophyta</taxon>
        <taxon>Tracheophyta</taxon>
        <taxon>Spermatophyta</taxon>
        <taxon>Magnoliopsida</taxon>
        <taxon>Liliopsida</taxon>
        <taxon>Poales</taxon>
        <taxon>Poaceae</taxon>
        <taxon>BOP clade</taxon>
        <taxon>Pooideae</taxon>
        <taxon>Triticodae</taxon>
        <taxon>Triticeae</taxon>
        <taxon>Triticinae</taxon>
        <taxon>Aegilops</taxon>
    </lineage>
</organism>
<sequence>MSKKKNKPEKSIKLLKDAEQTVTSDYITGDSLDELLSKLIRLVGKYLLLSQHFFVLHYSNIEKRYYCRSVEAAKASRGGLPEKIWMKQQFSVGVNDVTRVLERMPAAAASHSVCSTEAPTSTARRRAPLVPLQAVMIAADCNPKWLTKHIPTLASTRQVPVLCLKDNKGSSLRLGQVANVRTALAIGIKARDSIINKTVDEVLKDYYKPVADEQ</sequence>
<keyword evidence="2" id="KW-1185">Reference proteome</keyword>
<evidence type="ECO:0000313" key="2">
    <source>
        <dbReference type="Proteomes" id="UP000015105"/>
    </source>
</evidence>
<evidence type="ECO:0000313" key="1">
    <source>
        <dbReference type="EnsemblPlants" id="AET2Gv20311000.1"/>
    </source>
</evidence>